<dbReference type="GO" id="GO:0006352">
    <property type="term" value="P:DNA-templated transcription initiation"/>
    <property type="evidence" value="ECO:0007669"/>
    <property type="project" value="InterPro"/>
</dbReference>
<keyword evidence="7" id="KW-1185">Reference proteome</keyword>
<evidence type="ECO:0000313" key="7">
    <source>
        <dbReference type="Proteomes" id="UP000199371"/>
    </source>
</evidence>
<dbReference type="InterPro" id="IPR013324">
    <property type="entry name" value="RNA_pol_sigma_r3/r4-like"/>
</dbReference>
<dbReference type="InterPro" id="IPR007630">
    <property type="entry name" value="RNA_pol_sigma70_r4"/>
</dbReference>
<dbReference type="GO" id="GO:0003899">
    <property type="term" value="F:DNA-directed RNA polymerase activity"/>
    <property type="evidence" value="ECO:0007669"/>
    <property type="project" value="InterPro"/>
</dbReference>
<dbReference type="OrthoDB" id="9799825at2"/>
<dbReference type="PANTHER" id="PTHR30385:SF7">
    <property type="entry name" value="RNA POLYMERASE SIGMA FACTOR FLIA"/>
    <property type="match status" value="1"/>
</dbReference>
<evidence type="ECO:0000256" key="1">
    <source>
        <dbReference type="ARBA" id="ARBA00023015"/>
    </source>
</evidence>
<accession>A0A1H6J0E4</accession>
<proteinExistence type="predicted"/>
<evidence type="ECO:0000256" key="3">
    <source>
        <dbReference type="ARBA" id="ARBA00023125"/>
    </source>
</evidence>
<feature type="domain" description="RNA polymerase sigma-70" evidence="5">
    <location>
        <begin position="206"/>
        <end position="232"/>
    </location>
</feature>
<reference evidence="7" key="1">
    <citation type="submission" date="2016-10" db="EMBL/GenBank/DDBJ databases">
        <authorList>
            <person name="Varghese N."/>
            <person name="Submissions S."/>
        </authorList>
    </citation>
    <scope>NUCLEOTIDE SEQUENCE [LARGE SCALE GENOMIC DNA]</scope>
    <source>
        <strain evidence="7">DSM 17616</strain>
    </source>
</reference>
<dbReference type="InterPro" id="IPR012845">
    <property type="entry name" value="RNA_pol_sigma_FliA_WhiG"/>
</dbReference>
<name>A0A1H6J0E4_9GAMM</name>
<dbReference type="RefSeq" id="WP_092788971.1">
    <property type="nucleotide sequence ID" value="NZ_FNXF01000001.1"/>
</dbReference>
<dbReference type="Gene3D" id="1.10.1740.10">
    <property type="match status" value="1"/>
</dbReference>
<dbReference type="Gene3D" id="1.20.140.160">
    <property type="match status" value="1"/>
</dbReference>
<dbReference type="SUPFAM" id="SSF88659">
    <property type="entry name" value="Sigma3 and sigma4 domains of RNA polymerase sigma factors"/>
    <property type="match status" value="2"/>
</dbReference>
<keyword evidence="3" id="KW-0238">DNA-binding</keyword>
<dbReference type="PANTHER" id="PTHR30385">
    <property type="entry name" value="SIGMA FACTOR F FLAGELLAR"/>
    <property type="match status" value="1"/>
</dbReference>
<keyword evidence="2" id="KW-0731">Sigma factor</keyword>
<dbReference type="AlphaFoldDB" id="A0A1H6J0E4"/>
<evidence type="ECO:0000313" key="6">
    <source>
        <dbReference type="EMBL" id="SEH55011.1"/>
    </source>
</evidence>
<protein>
    <submittedName>
        <fullName evidence="6">RNA polymerase, sigma 28 subunit, SigD/FliA/WhiG</fullName>
    </submittedName>
</protein>
<dbReference type="Pfam" id="PF04542">
    <property type="entry name" value="Sigma70_r2"/>
    <property type="match status" value="1"/>
</dbReference>
<dbReference type="NCBIfam" id="TIGR02479">
    <property type="entry name" value="FliA_WhiG"/>
    <property type="match status" value="1"/>
</dbReference>
<dbReference type="InterPro" id="IPR007627">
    <property type="entry name" value="RNA_pol_sigma70_r2"/>
</dbReference>
<gene>
    <name evidence="6" type="ORF">SAMN05660691_00051</name>
</gene>
<dbReference type="Proteomes" id="UP000199371">
    <property type="component" value="Unassembled WGS sequence"/>
</dbReference>
<sequence length="239" mass="27619">MLATTQWSDPEQPSSFKFSPAQESALLNRYGYLVKRAAAHLRSLVGSMVDKDDLQQIGLMGLLSALRRYGRDVDEQFESYAFKRVRGAMLDEFRRTDWRPRQLRQQSHQLRDKNRELTRQLGRVPTDEELCQALDIDQKTLLELQYVGQAEAMESLDLLLEQQAEAQLGSSSLSQFELKLSLTKAMASLPERNKLLLQLYYSHELNMKEIALVLELTESRVCQLHKQSVEMLSKKLAQW</sequence>
<dbReference type="GO" id="GO:0003677">
    <property type="term" value="F:DNA binding"/>
    <property type="evidence" value="ECO:0007669"/>
    <property type="project" value="UniProtKB-KW"/>
</dbReference>
<dbReference type="InterPro" id="IPR014284">
    <property type="entry name" value="RNA_pol_sigma-70_dom"/>
</dbReference>
<dbReference type="PROSITE" id="PS00716">
    <property type="entry name" value="SIGMA70_2"/>
    <property type="match status" value="1"/>
</dbReference>
<organism evidence="6 7">
    <name type="scientific">Rheinheimera pacifica</name>
    <dbReference type="NCBI Taxonomy" id="173990"/>
    <lineage>
        <taxon>Bacteria</taxon>
        <taxon>Pseudomonadati</taxon>
        <taxon>Pseudomonadota</taxon>
        <taxon>Gammaproteobacteria</taxon>
        <taxon>Chromatiales</taxon>
        <taxon>Chromatiaceae</taxon>
        <taxon>Rheinheimera</taxon>
    </lineage>
</organism>
<evidence type="ECO:0000256" key="4">
    <source>
        <dbReference type="ARBA" id="ARBA00023163"/>
    </source>
</evidence>
<dbReference type="PRINTS" id="PR00046">
    <property type="entry name" value="SIGMA70FCT"/>
</dbReference>
<dbReference type="NCBIfam" id="NF005413">
    <property type="entry name" value="PRK06986.1"/>
    <property type="match status" value="1"/>
</dbReference>
<dbReference type="EMBL" id="FNXF01000001">
    <property type="protein sequence ID" value="SEH55011.1"/>
    <property type="molecule type" value="Genomic_DNA"/>
</dbReference>
<dbReference type="InterPro" id="IPR013325">
    <property type="entry name" value="RNA_pol_sigma_r2"/>
</dbReference>
<evidence type="ECO:0000259" key="5">
    <source>
        <dbReference type="PROSITE" id="PS00716"/>
    </source>
</evidence>
<keyword evidence="4" id="KW-0804">Transcription</keyword>
<dbReference type="SUPFAM" id="SSF88946">
    <property type="entry name" value="Sigma2 domain of RNA polymerase sigma factors"/>
    <property type="match status" value="1"/>
</dbReference>
<dbReference type="GO" id="GO:0016987">
    <property type="term" value="F:sigma factor activity"/>
    <property type="evidence" value="ECO:0007669"/>
    <property type="project" value="UniProtKB-KW"/>
</dbReference>
<dbReference type="InterPro" id="IPR000943">
    <property type="entry name" value="RNA_pol_sigma70"/>
</dbReference>
<dbReference type="Pfam" id="PF04545">
    <property type="entry name" value="Sigma70_r4"/>
    <property type="match status" value="1"/>
</dbReference>
<dbReference type="NCBIfam" id="TIGR02937">
    <property type="entry name" value="sigma70-ECF"/>
    <property type="match status" value="1"/>
</dbReference>
<keyword evidence="1" id="KW-0805">Transcription regulation</keyword>
<dbReference type="STRING" id="173990.SAMN05660691_00051"/>
<evidence type="ECO:0000256" key="2">
    <source>
        <dbReference type="ARBA" id="ARBA00023082"/>
    </source>
</evidence>